<reference evidence="6 7" key="1">
    <citation type="submission" date="2020-12" db="EMBL/GenBank/DDBJ databases">
        <title>Concerted genomic and epigenomic changes stabilize Arabidopsis allopolyploids.</title>
        <authorList>
            <person name="Chen Z."/>
        </authorList>
    </citation>
    <scope>NUCLEOTIDE SEQUENCE [LARGE SCALE GENOMIC DNA]</scope>
    <source>
        <strain evidence="6">As9502</strain>
        <tissue evidence="6">Leaf</tissue>
    </source>
</reference>
<dbReference type="PANTHER" id="PTHR32410:SF153">
    <property type="entry name" value="CHP-RICH ZINC FINGER PROTEIN-LIKE-RELATED"/>
    <property type="match status" value="1"/>
</dbReference>
<dbReference type="GO" id="GO:0016301">
    <property type="term" value="F:kinase activity"/>
    <property type="evidence" value="ECO:0007669"/>
    <property type="project" value="UniProtKB-KW"/>
</dbReference>
<dbReference type="AlphaFoldDB" id="A0A8T1ZRC5"/>
<name>A0A8T1ZRC5_ARASU</name>
<dbReference type="SMART" id="SM00249">
    <property type="entry name" value="PHD"/>
    <property type="match status" value="3"/>
</dbReference>
<evidence type="ECO:0000256" key="4">
    <source>
        <dbReference type="ARBA" id="ARBA00022833"/>
    </source>
</evidence>
<proteinExistence type="predicted"/>
<dbReference type="EMBL" id="JAEFBJ010000010">
    <property type="protein sequence ID" value="KAG7563338.1"/>
    <property type="molecule type" value="Genomic_DNA"/>
</dbReference>
<dbReference type="InterPro" id="IPR054483">
    <property type="entry name" value="DC1-like_CT"/>
</dbReference>
<gene>
    <name evidence="6" type="ORF">ISN44_As10g001570</name>
</gene>
<organism evidence="6 7">
    <name type="scientific">Arabidopsis suecica</name>
    <name type="common">Swedish thale-cress</name>
    <name type="synonym">Cardaminopsis suecica</name>
    <dbReference type="NCBI Taxonomy" id="45249"/>
    <lineage>
        <taxon>Eukaryota</taxon>
        <taxon>Viridiplantae</taxon>
        <taxon>Streptophyta</taxon>
        <taxon>Embryophyta</taxon>
        <taxon>Tracheophyta</taxon>
        <taxon>Spermatophyta</taxon>
        <taxon>Magnoliopsida</taxon>
        <taxon>eudicotyledons</taxon>
        <taxon>Gunneridae</taxon>
        <taxon>Pentapetalae</taxon>
        <taxon>rosids</taxon>
        <taxon>malvids</taxon>
        <taxon>Brassicales</taxon>
        <taxon>Brassicaceae</taxon>
        <taxon>Camelineae</taxon>
        <taxon>Arabidopsis</taxon>
    </lineage>
</organism>
<evidence type="ECO:0000313" key="6">
    <source>
        <dbReference type="EMBL" id="KAG7563338.1"/>
    </source>
</evidence>
<dbReference type="Pfam" id="PF03107">
    <property type="entry name" value="C1_2"/>
    <property type="match status" value="5"/>
</dbReference>
<keyword evidence="1" id="KW-0479">Metal-binding</keyword>
<evidence type="ECO:0000256" key="1">
    <source>
        <dbReference type="ARBA" id="ARBA00022723"/>
    </source>
</evidence>
<dbReference type="InterPro" id="IPR001965">
    <property type="entry name" value="Znf_PHD"/>
</dbReference>
<dbReference type="InterPro" id="IPR053192">
    <property type="entry name" value="Vacuole_Formation_Reg"/>
</dbReference>
<evidence type="ECO:0000313" key="7">
    <source>
        <dbReference type="Proteomes" id="UP000694251"/>
    </source>
</evidence>
<evidence type="ECO:0000259" key="5">
    <source>
        <dbReference type="PROSITE" id="PS50081"/>
    </source>
</evidence>
<keyword evidence="6" id="KW-0418">Kinase</keyword>
<dbReference type="InterPro" id="IPR004146">
    <property type="entry name" value="DC1"/>
</dbReference>
<dbReference type="OrthoDB" id="1066602at2759"/>
<dbReference type="InterPro" id="IPR002219">
    <property type="entry name" value="PKC_DAG/PE"/>
</dbReference>
<dbReference type="GO" id="GO:0008270">
    <property type="term" value="F:zinc ion binding"/>
    <property type="evidence" value="ECO:0007669"/>
    <property type="project" value="UniProtKB-KW"/>
</dbReference>
<keyword evidence="7" id="KW-1185">Reference proteome</keyword>
<sequence>MSLIGEFHKGEIDGKPYLLYHQVIKPLPQINFPDEETTIEKPLSIQNKTYSSDKLAIDSGDDLPLFVCPVSRIKTTIVSENIILVDEDGNERPGLSFKLTISPLVGDNLLCDHVVLPLFWCNNKEVDPENDCGSCRAPKVGTYYYFCVTCDERYHKECVESPLEINYPYHVKHSLQLYFSNKDSNHCILCTEKADYDLYYYSSLSDIYMHVLCAQTPIPFFIDQPKRHDHTLNLFPRQASLTCNVCALVHKHSLTYVCTSCDFVAHSDCIHIPQTIRISRHYHRVSFTSFLQPRKWSCGVCRKQVDHDYGAYTCNVCSGYAVHTRCALRKDISDGIELEGLPEEEKDVEPFERISAGVILHFSHGCHLKFGTSGVYDENKFCQACTLSINEENFYVCVECDFMLHERCAYAPRKKVHPLHPHPLEQKSVHERLHPLFRCVACFRVSNGFKYECANKGCDYTLDVVCASASEPFDYQGHQHPLFLALDPQEKPLCHICKSTEVQNVLNCIEFQCDFIICFKCATLPYMVRYKHDEHYLTFCRGDEASGSDWCELCEGKLAIGGKEGFYKCNDCCTTLHINCLLGLDPYLKACETFPGVNGGEVLIQRNNSATRPICGICESRCQYPTFILRTKDMESYSICTINHP</sequence>
<keyword evidence="6" id="KW-0808">Transferase</keyword>
<evidence type="ECO:0000256" key="2">
    <source>
        <dbReference type="ARBA" id="ARBA00022737"/>
    </source>
</evidence>
<dbReference type="PANTHER" id="PTHR32410">
    <property type="entry name" value="CYSTEINE/HISTIDINE-RICH C1 DOMAIN FAMILY PROTEIN"/>
    <property type="match status" value="1"/>
</dbReference>
<keyword evidence="3" id="KW-0863">Zinc-finger</keyword>
<evidence type="ECO:0000256" key="3">
    <source>
        <dbReference type="ARBA" id="ARBA00022771"/>
    </source>
</evidence>
<dbReference type="Proteomes" id="UP000694251">
    <property type="component" value="Chromosome 10"/>
</dbReference>
<keyword evidence="4" id="KW-0862">Zinc</keyword>
<dbReference type="Pfam" id="PF22926">
    <property type="entry name" value="C1-like_CT"/>
    <property type="match status" value="1"/>
</dbReference>
<feature type="domain" description="Phorbol-ester/DAG-type" evidence="5">
    <location>
        <begin position="531"/>
        <end position="591"/>
    </location>
</feature>
<accession>A0A8T1ZRC5</accession>
<dbReference type="PROSITE" id="PS50081">
    <property type="entry name" value="ZF_DAG_PE_2"/>
    <property type="match status" value="1"/>
</dbReference>
<protein>
    <submittedName>
        <fullName evidence="6">Protein kinase C-like phorbol ester/diacylglycerol-binding domain</fullName>
    </submittedName>
</protein>
<comment type="caution">
    <text evidence="6">The sequence shown here is derived from an EMBL/GenBank/DDBJ whole genome shotgun (WGS) entry which is preliminary data.</text>
</comment>
<keyword evidence="2" id="KW-0677">Repeat</keyword>